<dbReference type="PRINTS" id="PR00070">
    <property type="entry name" value="DHFR"/>
</dbReference>
<dbReference type="EMBL" id="HG937691">
    <property type="protein sequence ID" value="CDP33767.1"/>
    <property type="molecule type" value="Genomic_DNA"/>
</dbReference>
<dbReference type="GO" id="GO:0004146">
    <property type="term" value="F:dihydrofolate reductase activity"/>
    <property type="evidence" value="ECO:0007669"/>
    <property type="project" value="UniProtKB-EC"/>
</dbReference>
<evidence type="ECO:0000256" key="5">
    <source>
        <dbReference type="ARBA" id="ARBA00022857"/>
    </source>
</evidence>
<dbReference type="GO" id="GO:0005739">
    <property type="term" value="C:mitochondrion"/>
    <property type="evidence" value="ECO:0007669"/>
    <property type="project" value="TreeGrafter"/>
</dbReference>
<dbReference type="EC" id="1.5.1.3" evidence="2"/>
<keyword evidence="6" id="KW-0560">Oxidoreductase</keyword>
<dbReference type="CDD" id="cd00209">
    <property type="entry name" value="DHFR"/>
    <property type="match status" value="1"/>
</dbReference>
<comment type="similarity">
    <text evidence="7">Belongs to the dihydrofolate reductase family.</text>
</comment>
<evidence type="ECO:0000256" key="1">
    <source>
        <dbReference type="ARBA" id="ARBA00004903"/>
    </source>
</evidence>
<dbReference type="AlphaFoldDB" id="A0A060T4G3"/>
<gene>
    <name evidence="9" type="ORF">GNLVRS02_ARAD1A17072g</name>
</gene>
<organism evidence="9">
    <name type="scientific">Blastobotrys adeninivorans</name>
    <name type="common">Yeast</name>
    <name type="synonym">Arxula adeninivorans</name>
    <dbReference type="NCBI Taxonomy" id="409370"/>
    <lineage>
        <taxon>Eukaryota</taxon>
        <taxon>Fungi</taxon>
        <taxon>Dikarya</taxon>
        <taxon>Ascomycota</taxon>
        <taxon>Saccharomycotina</taxon>
        <taxon>Dipodascomycetes</taxon>
        <taxon>Dipodascales</taxon>
        <taxon>Trichomonascaceae</taxon>
        <taxon>Blastobotrys</taxon>
    </lineage>
</organism>
<evidence type="ECO:0000259" key="8">
    <source>
        <dbReference type="PROSITE" id="PS51330"/>
    </source>
</evidence>
<sequence length="196" mass="21849">MGLTLVLAAKVPGMGIGLNGGLPWKLSGDMKFFRALTMGGIVIMGRKTWESIPAKFRPLKGRVNMVITSRPESIVCDDPKTHAVTSLQGALDLSKAQYPDIRQLYIIGGAQLYHASLQHDQTTSVVLTEVRGNVNCDTFVSEFPWYPKGESPKGDWIRQDKDALEQFLRDRQVNVDATEGTENDLEYEFTLWTKST</sequence>
<dbReference type="GO" id="GO:0046655">
    <property type="term" value="P:folic acid metabolic process"/>
    <property type="evidence" value="ECO:0007669"/>
    <property type="project" value="TreeGrafter"/>
</dbReference>
<dbReference type="GO" id="GO:0046452">
    <property type="term" value="P:dihydrofolate metabolic process"/>
    <property type="evidence" value="ECO:0007669"/>
    <property type="project" value="TreeGrafter"/>
</dbReference>
<evidence type="ECO:0000256" key="2">
    <source>
        <dbReference type="ARBA" id="ARBA00012856"/>
    </source>
</evidence>
<evidence type="ECO:0000256" key="6">
    <source>
        <dbReference type="ARBA" id="ARBA00023002"/>
    </source>
</evidence>
<comment type="pathway">
    <text evidence="1">Cofactor biosynthesis; tetrahydrofolate biosynthesis; 5,6,7,8-tetrahydrofolate from 7,8-dihydrofolate: step 1/1.</text>
</comment>
<proteinExistence type="inferred from homology"/>
<evidence type="ECO:0000256" key="7">
    <source>
        <dbReference type="RuleBase" id="RU004474"/>
    </source>
</evidence>
<dbReference type="InterPro" id="IPR001796">
    <property type="entry name" value="DHFR_dom"/>
</dbReference>
<dbReference type="InterPro" id="IPR024072">
    <property type="entry name" value="DHFR-like_dom_sf"/>
</dbReference>
<dbReference type="GO" id="GO:0046654">
    <property type="term" value="P:tetrahydrofolate biosynthetic process"/>
    <property type="evidence" value="ECO:0007669"/>
    <property type="project" value="UniProtKB-UniPathway"/>
</dbReference>
<dbReference type="PROSITE" id="PS51330">
    <property type="entry name" value="DHFR_2"/>
    <property type="match status" value="1"/>
</dbReference>
<evidence type="ECO:0000256" key="4">
    <source>
        <dbReference type="ARBA" id="ARBA00022563"/>
    </source>
</evidence>
<keyword evidence="5" id="KW-0521">NADP</keyword>
<dbReference type="Gene3D" id="3.40.430.10">
    <property type="entry name" value="Dihydrofolate Reductase, subunit A"/>
    <property type="match status" value="1"/>
</dbReference>
<reference evidence="9" key="2">
    <citation type="submission" date="2014-06" db="EMBL/GenBank/DDBJ databases">
        <title>The complete genome of Blastobotrys (Arxula) adeninivorans LS3 - a yeast of biotechnological interest.</title>
        <authorList>
            <person name="Kunze G."/>
            <person name="Gaillardin C."/>
            <person name="Czernicka M."/>
            <person name="Durrens P."/>
            <person name="Martin T."/>
            <person name="Boer E."/>
            <person name="Gabaldon T."/>
            <person name="Cruz J."/>
            <person name="Talla E."/>
            <person name="Marck C."/>
            <person name="Goffeau A."/>
            <person name="Barbe V."/>
            <person name="Baret P."/>
            <person name="Baronian K."/>
            <person name="Beier S."/>
            <person name="Bleykasten C."/>
            <person name="Bode R."/>
            <person name="Casaregola S."/>
            <person name="Despons L."/>
            <person name="Fairhead C."/>
            <person name="Giersberg M."/>
            <person name="Gierski P."/>
            <person name="Hahnel U."/>
            <person name="Hartmann A."/>
            <person name="Jankowska D."/>
            <person name="Jubin C."/>
            <person name="Jung P."/>
            <person name="Lafontaine I."/>
            <person name="Leh-Louis V."/>
            <person name="Lemaire M."/>
            <person name="Marcet-Houben M."/>
            <person name="Mascher M."/>
            <person name="Morel G."/>
            <person name="Richard G.-F."/>
            <person name="Riechen J."/>
            <person name="Sacerdot C."/>
            <person name="Sarkar A."/>
            <person name="Savel G."/>
            <person name="Schacherer J."/>
            <person name="Sherman D."/>
            <person name="Straub M.-L."/>
            <person name="Stein N."/>
            <person name="Thierry A."/>
            <person name="Trautwein-Schult A."/>
            <person name="Westhof E."/>
            <person name="Worch S."/>
            <person name="Dujon B."/>
            <person name="Souciet J.-L."/>
            <person name="Wincker P."/>
            <person name="Scholz U."/>
            <person name="Neuveglise N."/>
        </authorList>
    </citation>
    <scope>NUCLEOTIDE SEQUENCE</scope>
    <source>
        <strain evidence="9">LS3</strain>
    </source>
</reference>
<dbReference type="UniPathway" id="UPA00077">
    <property type="reaction ID" value="UER00158"/>
</dbReference>
<dbReference type="PANTHER" id="PTHR48069:SF3">
    <property type="entry name" value="DIHYDROFOLATE REDUCTASE"/>
    <property type="match status" value="1"/>
</dbReference>
<dbReference type="InterPro" id="IPR012259">
    <property type="entry name" value="DHFR"/>
</dbReference>
<dbReference type="PROSITE" id="PS00075">
    <property type="entry name" value="DHFR_1"/>
    <property type="match status" value="1"/>
</dbReference>
<evidence type="ECO:0000313" key="9">
    <source>
        <dbReference type="EMBL" id="CDP33767.1"/>
    </source>
</evidence>
<dbReference type="PANTHER" id="PTHR48069">
    <property type="entry name" value="DIHYDROFOLATE REDUCTASE"/>
    <property type="match status" value="1"/>
</dbReference>
<dbReference type="PhylomeDB" id="A0A060T4G3"/>
<keyword evidence="4" id="KW-0554">One-carbon metabolism</keyword>
<accession>A0A060T4G3</accession>
<feature type="domain" description="DHFR" evidence="8">
    <location>
        <begin position="2"/>
        <end position="194"/>
    </location>
</feature>
<dbReference type="GO" id="GO:0006730">
    <property type="term" value="P:one-carbon metabolic process"/>
    <property type="evidence" value="ECO:0007669"/>
    <property type="project" value="UniProtKB-KW"/>
</dbReference>
<name>A0A060T4G3_BLAAD</name>
<dbReference type="Pfam" id="PF00186">
    <property type="entry name" value="DHFR_1"/>
    <property type="match status" value="1"/>
</dbReference>
<reference evidence="9" key="1">
    <citation type="submission" date="2014-02" db="EMBL/GenBank/DDBJ databases">
        <authorList>
            <person name="Genoscope - CEA"/>
        </authorList>
    </citation>
    <scope>NUCLEOTIDE SEQUENCE</scope>
    <source>
        <strain evidence="9">LS3</strain>
    </source>
</reference>
<dbReference type="InterPro" id="IPR017925">
    <property type="entry name" value="DHFR_CS"/>
</dbReference>
<dbReference type="SUPFAM" id="SSF53597">
    <property type="entry name" value="Dihydrofolate reductase-like"/>
    <property type="match status" value="1"/>
</dbReference>
<protein>
    <recommendedName>
        <fullName evidence="3">Dihydrofolate reductase</fullName>
        <ecNumber evidence="2">1.5.1.3</ecNumber>
    </recommendedName>
</protein>
<evidence type="ECO:0000256" key="3">
    <source>
        <dbReference type="ARBA" id="ARBA00018886"/>
    </source>
</evidence>
<dbReference type="GO" id="GO:0050661">
    <property type="term" value="F:NADP binding"/>
    <property type="evidence" value="ECO:0007669"/>
    <property type="project" value="InterPro"/>
</dbReference>